<dbReference type="InterPro" id="IPR000276">
    <property type="entry name" value="GPCR_Rhodpsn"/>
</dbReference>
<dbReference type="SUPFAM" id="SSF81321">
    <property type="entry name" value="Family A G protein-coupled receptor-like"/>
    <property type="match status" value="1"/>
</dbReference>
<evidence type="ECO:0000256" key="10">
    <source>
        <dbReference type="ARBA" id="ARBA00023180"/>
    </source>
</evidence>
<sequence>MATDELPVNLTNCSVPYDAACGPLVVLNCSMPYDTHRVPLVVLYTLVFTVGVPANLVTVWLTMVQVRRKNVLGIYLFSLSVCDLTYLCTLPLWGLYIYRSHSWAWGSAVCKLTGYIFFNNMYISIFLLCCVSVDRYVAVVYSLESRGIRQTKHAWVITAAIVLVVALVHVQVFNMDEGSADSDTLQRCFEPGQNTAMVTGFNYARFLIGFLIPFCILVFTNRTILSSVQASETLRPAQKDKVRRLALAVVAMFLVCFAPYHAILLTRAVSFHTITDKCDFDRSMYTPYSVFLGLSTVNSAMNPILYVLSSDNVRKEVRRAVSSIRSWGSSQRPPVTDSSGPHKGLSAASEAHACNTGQ</sequence>
<evidence type="ECO:0000256" key="13">
    <source>
        <dbReference type="SAM" id="MobiDB-lite"/>
    </source>
</evidence>
<dbReference type="Proteomes" id="UP001591681">
    <property type="component" value="Unassembled WGS sequence"/>
</dbReference>
<keyword evidence="3" id="KW-1003">Cell membrane</keyword>
<evidence type="ECO:0000256" key="2">
    <source>
        <dbReference type="ARBA" id="ARBA00010663"/>
    </source>
</evidence>
<feature type="transmembrane region" description="Helical" evidence="14">
    <location>
        <begin position="203"/>
        <end position="224"/>
    </location>
</feature>
<evidence type="ECO:0000259" key="15">
    <source>
        <dbReference type="PROSITE" id="PS50262"/>
    </source>
</evidence>
<dbReference type="Pfam" id="PF00001">
    <property type="entry name" value="7tm_1"/>
    <property type="match status" value="1"/>
</dbReference>
<gene>
    <name evidence="16" type="ORF">ACEWY4_004957</name>
</gene>
<feature type="transmembrane region" description="Helical" evidence="14">
    <location>
        <begin position="245"/>
        <end position="265"/>
    </location>
</feature>
<keyword evidence="4 12" id="KW-0812">Transmembrane</keyword>
<evidence type="ECO:0000256" key="1">
    <source>
        <dbReference type="ARBA" id="ARBA00004651"/>
    </source>
</evidence>
<comment type="caution">
    <text evidence="16">The sequence shown here is derived from an EMBL/GenBank/DDBJ whole genome shotgun (WGS) entry which is preliminary data.</text>
</comment>
<feature type="transmembrane region" description="Helical" evidence="14">
    <location>
        <begin position="121"/>
        <end position="143"/>
    </location>
</feature>
<keyword evidence="5 14" id="KW-1133">Transmembrane helix</keyword>
<evidence type="ECO:0000256" key="14">
    <source>
        <dbReference type="SAM" id="Phobius"/>
    </source>
</evidence>
<dbReference type="InterPro" id="IPR017452">
    <property type="entry name" value="GPCR_Rhodpsn_7TM"/>
</dbReference>
<protein>
    <recommendedName>
        <fullName evidence="15">G-protein coupled receptors family 1 profile domain-containing protein</fullName>
    </recommendedName>
</protein>
<keyword evidence="8" id="KW-1015">Disulfide bond</keyword>
<evidence type="ECO:0000256" key="11">
    <source>
        <dbReference type="ARBA" id="ARBA00023224"/>
    </source>
</evidence>
<dbReference type="GO" id="GO:0005886">
    <property type="term" value="C:plasma membrane"/>
    <property type="evidence" value="ECO:0007669"/>
    <property type="project" value="UniProtKB-SubCell"/>
</dbReference>
<proteinExistence type="inferred from homology"/>
<keyword evidence="17" id="KW-1185">Reference proteome</keyword>
<feature type="transmembrane region" description="Helical" evidence="14">
    <location>
        <begin position="74"/>
        <end position="98"/>
    </location>
</feature>
<evidence type="ECO:0000256" key="9">
    <source>
        <dbReference type="ARBA" id="ARBA00023170"/>
    </source>
</evidence>
<dbReference type="PROSITE" id="PS50262">
    <property type="entry name" value="G_PROTEIN_RECEP_F1_2"/>
    <property type="match status" value="1"/>
</dbReference>
<feature type="transmembrane region" description="Helical" evidence="14">
    <location>
        <begin position="155"/>
        <end position="173"/>
    </location>
</feature>
<dbReference type="Gene3D" id="1.20.1070.10">
    <property type="entry name" value="Rhodopsin 7-helix transmembrane proteins"/>
    <property type="match status" value="1"/>
</dbReference>
<dbReference type="EMBL" id="JBHFQA010000005">
    <property type="protein sequence ID" value="KAL2098477.1"/>
    <property type="molecule type" value="Genomic_DNA"/>
</dbReference>
<dbReference type="PROSITE" id="PS00237">
    <property type="entry name" value="G_PROTEIN_RECEP_F1_1"/>
    <property type="match status" value="1"/>
</dbReference>
<dbReference type="PANTHER" id="PTHR24234:SF7">
    <property type="entry name" value="G-PROTEIN COUPLED RECEPTOR 132-RELATED"/>
    <property type="match status" value="1"/>
</dbReference>
<keyword evidence="6 12" id="KW-0297">G-protein coupled receptor</keyword>
<name>A0ABD1KHD2_9TELE</name>
<keyword evidence="7 14" id="KW-0472">Membrane</keyword>
<feature type="domain" description="G-protein coupled receptors family 1 profile" evidence="15">
    <location>
        <begin position="54"/>
        <end position="306"/>
    </location>
</feature>
<reference evidence="16 17" key="1">
    <citation type="submission" date="2024-09" db="EMBL/GenBank/DDBJ databases">
        <title>A chromosome-level genome assembly of Gray's grenadier anchovy, Coilia grayii.</title>
        <authorList>
            <person name="Fu Z."/>
        </authorList>
    </citation>
    <scope>NUCLEOTIDE SEQUENCE [LARGE SCALE GENOMIC DNA]</scope>
    <source>
        <strain evidence="16">G4</strain>
        <tissue evidence="16">Muscle</tissue>
    </source>
</reference>
<feature type="transmembrane region" description="Helical" evidence="14">
    <location>
        <begin position="285"/>
        <end position="308"/>
    </location>
</feature>
<evidence type="ECO:0000313" key="16">
    <source>
        <dbReference type="EMBL" id="KAL2098477.1"/>
    </source>
</evidence>
<dbReference type="FunFam" id="1.20.1070.10:FF:000065">
    <property type="entry name" value="G-protein coupled receptor 4"/>
    <property type="match status" value="1"/>
</dbReference>
<evidence type="ECO:0000256" key="6">
    <source>
        <dbReference type="ARBA" id="ARBA00023040"/>
    </source>
</evidence>
<keyword evidence="10" id="KW-0325">Glycoprotein</keyword>
<accession>A0ABD1KHD2</accession>
<evidence type="ECO:0000256" key="3">
    <source>
        <dbReference type="ARBA" id="ARBA00022475"/>
    </source>
</evidence>
<dbReference type="GO" id="GO:0004930">
    <property type="term" value="F:G protein-coupled receptor activity"/>
    <property type="evidence" value="ECO:0007669"/>
    <property type="project" value="UniProtKB-KW"/>
</dbReference>
<dbReference type="PRINTS" id="PR01157">
    <property type="entry name" value="P2YPURNOCPTR"/>
</dbReference>
<comment type="similarity">
    <text evidence="2 12">Belongs to the G-protein coupled receptor 1 family.</text>
</comment>
<organism evidence="16 17">
    <name type="scientific">Coilia grayii</name>
    <name type="common">Gray's grenadier anchovy</name>
    <dbReference type="NCBI Taxonomy" id="363190"/>
    <lineage>
        <taxon>Eukaryota</taxon>
        <taxon>Metazoa</taxon>
        <taxon>Chordata</taxon>
        <taxon>Craniata</taxon>
        <taxon>Vertebrata</taxon>
        <taxon>Euteleostomi</taxon>
        <taxon>Actinopterygii</taxon>
        <taxon>Neopterygii</taxon>
        <taxon>Teleostei</taxon>
        <taxon>Clupei</taxon>
        <taxon>Clupeiformes</taxon>
        <taxon>Clupeoidei</taxon>
        <taxon>Engraulidae</taxon>
        <taxon>Coilinae</taxon>
        <taxon>Coilia</taxon>
    </lineage>
</organism>
<evidence type="ECO:0000313" key="17">
    <source>
        <dbReference type="Proteomes" id="UP001591681"/>
    </source>
</evidence>
<evidence type="ECO:0000256" key="4">
    <source>
        <dbReference type="ARBA" id="ARBA00022692"/>
    </source>
</evidence>
<dbReference type="PANTHER" id="PTHR24234">
    <property type="entry name" value="LYSOPHOSPHATIDIC ACID RECEPTOR 5/SPHINGOSYLPHOSPHORYLCHOLINE RECEPTOR"/>
    <property type="match status" value="1"/>
</dbReference>
<evidence type="ECO:0000256" key="8">
    <source>
        <dbReference type="ARBA" id="ARBA00023157"/>
    </source>
</evidence>
<evidence type="ECO:0000256" key="7">
    <source>
        <dbReference type="ARBA" id="ARBA00023136"/>
    </source>
</evidence>
<feature type="compositionally biased region" description="Polar residues" evidence="13">
    <location>
        <begin position="325"/>
        <end position="339"/>
    </location>
</feature>
<comment type="subcellular location">
    <subcellularLocation>
        <location evidence="1">Cell membrane</location>
        <topology evidence="1">Multi-pass membrane protein</topology>
    </subcellularLocation>
</comment>
<feature type="transmembrane region" description="Helical" evidence="14">
    <location>
        <begin position="41"/>
        <end position="62"/>
    </location>
</feature>
<feature type="region of interest" description="Disordered" evidence="13">
    <location>
        <begin position="325"/>
        <end position="358"/>
    </location>
</feature>
<evidence type="ECO:0000256" key="5">
    <source>
        <dbReference type="ARBA" id="ARBA00022989"/>
    </source>
</evidence>
<dbReference type="AlphaFoldDB" id="A0ABD1KHD2"/>
<dbReference type="PRINTS" id="PR00237">
    <property type="entry name" value="GPCRRHODOPSN"/>
</dbReference>
<keyword evidence="11 12" id="KW-0807">Transducer</keyword>
<evidence type="ECO:0000256" key="12">
    <source>
        <dbReference type="RuleBase" id="RU000688"/>
    </source>
</evidence>
<keyword evidence="9 12" id="KW-0675">Receptor</keyword>